<dbReference type="Gene3D" id="3.40.50.1400">
    <property type="match status" value="2"/>
</dbReference>
<organism evidence="9 10">
    <name type="scientific">Propionimicrobium lymphophilum ACS-093-V-SCH5</name>
    <dbReference type="NCBI Taxonomy" id="883161"/>
    <lineage>
        <taxon>Bacteria</taxon>
        <taxon>Bacillati</taxon>
        <taxon>Actinomycetota</taxon>
        <taxon>Actinomycetes</taxon>
        <taxon>Propionibacteriales</taxon>
        <taxon>Propionibacteriaceae</taxon>
        <taxon>Propionimicrobium</taxon>
    </lineage>
</organism>
<dbReference type="InterPro" id="IPR033659">
    <property type="entry name" value="Ferrochelatase_N"/>
</dbReference>
<comment type="function">
    <text evidence="7">Involved in coproporphyrin-dependent heme b biosynthesis. Catalyzes the insertion of ferrous iron into coproporphyrin III to form Fe-coproporphyrin III.</text>
</comment>
<reference evidence="9 10" key="1">
    <citation type="submission" date="2013-04" db="EMBL/GenBank/DDBJ databases">
        <title>The Genome Sequence of Propionimicrobium lymphophilum ACS-093-V-SCH5.</title>
        <authorList>
            <consortium name="The Broad Institute Genomics Platform"/>
            <person name="Earl A."/>
            <person name="Ward D."/>
            <person name="Feldgarden M."/>
            <person name="Gevers D."/>
            <person name="Saerens B."/>
            <person name="Vaneechoutte M."/>
            <person name="Walker B."/>
            <person name="Young S."/>
            <person name="Zeng Q."/>
            <person name="Gargeya S."/>
            <person name="Fitzgerald M."/>
            <person name="Haas B."/>
            <person name="Abouelleil A."/>
            <person name="Allen A.W."/>
            <person name="Alvarado L."/>
            <person name="Arachchi H.M."/>
            <person name="Berlin A.M."/>
            <person name="Chapman S.B."/>
            <person name="Gainer-Dewar J."/>
            <person name="Goldberg J."/>
            <person name="Griggs A."/>
            <person name="Gujja S."/>
            <person name="Hansen M."/>
            <person name="Howarth C."/>
            <person name="Imamovic A."/>
            <person name="Ireland A."/>
            <person name="Larimer J."/>
            <person name="McCowan C."/>
            <person name="Murphy C."/>
            <person name="Pearson M."/>
            <person name="Poon T.W."/>
            <person name="Priest M."/>
            <person name="Roberts A."/>
            <person name="Saif S."/>
            <person name="Shea T."/>
            <person name="Sisk P."/>
            <person name="Sykes S."/>
            <person name="Wortman J."/>
            <person name="Nusbaum C."/>
            <person name="Birren B."/>
        </authorList>
    </citation>
    <scope>NUCLEOTIDE SEQUENCE [LARGE SCALE GENOMIC DNA]</scope>
    <source>
        <strain evidence="9 10">ACS-093-V-SCH5</strain>
    </source>
</reference>
<keyword evidence="10" id="KW-1185">Reference proteome</keyword>
<comment type="caution">
    <text evidence="7">Lacks conserved residue(s) required for the propagation of feature annotation.</text>
</comment>
<keyword evidence="4 7" id="KW-0456">Lyase</keyword>
<keyword evidence="2 7" id="KW-0408">Iron</keyword>
<evidence type="ECO:0000256" key="7">
    <source>
        <dbReference type="HAMAP-Rule" id="MF_00323"/>
    </source>
</evidence>
<accession>S2WHG4</accession>
<evidence type="ECO:0000313" key="9">
    <source>
        <dbReference type="EMBL" id="EPD32097.1"/>
    </source>
</evidence>
<sequence length="341" mass="37332">MIDAIMLLAFGGPESMAEVRPFLSQVAAGVGIPESRLEEVALHYEHFDGFSPLNEQNRRLAKALSEALSARGHDLPVVLGNRNGKDRINETLGTLESEGKKLVLAVPTTPFASYSSCRQYMENVAAALEGMEISAVKMPPYIGIDGLVEANARLLAEVLEEKMEPSQPCLLFTTHSIPTAGSEVYVRQHLELADQIATRTSELLACSPLSWELVYQSRSGSPHTPWLEPDICDALRDKHAEGVKEVIVDPIGFLSDHMEVIWDLDNEAKSTAAELGMCFTRVPTVGVHPSFVNSLADLLAKYLSQDLRLPEPGEFCSTECCPSHNPRHASENRKTINGVTL</sequence>
<evidence type="ECO:0000256" key="1">
    <source>
        <dbReference type="ARBA" id="ARBA00004744"/>
    </source>
</evidence>
<dbReference type="EC" id="4.99.1.9" evidence="7"/>
<dbReference type="InterPro" id="IPR001015">
    <property type="entry name" value="Ferrochelatase"/>
</dbReference>
<dbReference type="SUPFAM" id="SSF53800">
    <property type="entry name" value="Chelatase"/>
    <property type="match status" value="1"/>
</dbReference>
<dbReference type="OrthoDB" id="9776380at2"/>
<feature type="binding site" evidence="7">
    <location>
        <position position="51"/>
    </location>
    <ligand>
        <name>Fe-coproporphyrin III</name>
        <dbReference type="ChEBI" id="CHEBI:68438"/>
    </ligand>
</feature>
<dbReference type="AlphaFoldDB" id="S2WHG4"/>
<dbReference type="GO" id="GO:0046872">
    <property type="term" value="F:metal ion binding"/>
    <property type="evidence" value="ECO:0007669"/>
    <property type="project" value="UniProtKB-KW"/>
</dbReference>
<keyword evidence="3 7" id="KW-0350">Heme biosynthesis</keyword>
<dbReference type="InterPro" id="IPR033644">
    <property type="entry name" value="Ferrochelatase_C"/>
</dbReference>
<dbReference type="PANTHER" id="PTHR11108:SF1">
    <property type="entry name" value="FERROCHELATASE, MITOCHONDRIAL"/>
    <property type="match status" value="1"/>
</dbReference>
<dbReference type="CDD" id="cd00419">
    <property type="entry name" value="Ferrochelatase_C"/>
    <property type="match status" value="1"/>
</dbReference>
<feature type="binding site" evidence="7">
    <location>
        <position position="120"/>
    </location>
    <ligand>
        <name>Fe-coproporphyrin III</name>
        <dbReference type="ChEBI" id="CHEBI:68438"/>
    </ligand>
</feature>
<dbReference type="EMBL" id="AGZR01000009">
    <property type="protein sequence ID" value="EPD32097.1"/>
    <property type="molecule type" value="Genomic_DNA"/>
</dbReference>
<name>S2WHG4_9ACTN</name>
<comment type="pathway">
    <text evidence="1 7">Porphyrin-containing compound metabolism; protoheme biosynthesis.</text>
</comment>
<evidence type="ECO:0000313" key="10">
    <source>
        <dbReference type="Proteomes" id="UP000014417"/>
    </source>
</evidence>
<comment type="caution">
    <text evidence="9">The sequence shown here is derived from an EMBL/GenBank/DDBJ whole genome shotgun (WGS) entry which is preliminary data.</text>
</comment>
<comment type="subcellular location">
    <subcellularLocation>
        <location evidence="7">Cytoplasm</location>
    </subcellularLocation>
</comment>
<feature type="binding site" evidence="7">
    <location>
        <position position="175"/>
    </location>
    <ligand>
        <name>Fe(2+)</name>
        <dbReference type="ChEBI" id="CHEBI:29033"/>
    </ligand>
</feature>
<dbReference type="PANTHER" id="PTHR11108">
    <property type="entry name" value="FERROCHELATASE"/>
    <property type="match status" value="1"/>
</dbReference>
<keyword evidence="7" id="KW-0963">Cytoplasm</keyword>
<protein>
    <recommendedName>
        <fullName evidence="7">Coproporphyrin III ferrochelatase</fullName>
        <ecNumber evidence="7">4.99.1.9</ecNumber>
    </recommendedName>
</protein>
<evidence type="ECO:0000256" key="6">
    <source>
        <dbReference type="ARBA" id="ARBA00024536"/>
    </source>
</evidence>
<gene>
    <name evidence="7" type="primary">cpfC</name>
    <name evidence="9" type="ORF">HMPREF9306_01661</name>
</gene>
<dbReference type="GO" id="GO:0006783">
    <property type="term" value="P:heme biosynthetic process"/>
    <property type="evidence" value="ECO:0007669"/>
    <property type="project" value="UniProtKB-UniRule"/>
</dbReference>
<comment type="similarity">
    <text evidence="7 8">Belongs to the ferrochelatase family.</text>
</comment>
<dbReference type="HOGENOM" id="CLU_018884_2_0_11"/>
<dbReference type="Proteomes" id="UP000014417">
    <property type="component" value="Unassembled WGS sequence"/>
</dbReference>
<dbReference type="Pfam" id="PF00762">
    <property type="entry name" value="Ferrochelatase"/>
    <property type="match status" value="1"/>
</dbReference>
<keyword evidence="7" id="KW-0479">Metal-binding</keyword>
<dbReference type="STRING" id="883161.HMPREF9306_01661"/>
<dbReference type="UniPathway" id="UPA00252"/>
<evidence type="ECO:0000256" key="8">
    <source>
        <dbReference type="RuleBase" id="RU004185"/>
    </source>
</evidence>
<dbReference type="GO" id="GO:0005737">
    <property type="term" value="C:cytoplasm"/>
    <property type="evidence" value="ECO:0007669"/>
    <property type="project" value="UniProtKB-SubCell"/>
</dbReference>
<keyword evidence="5 7" id="KW-0627">Porphyrin biosynthesis</keyword>
<comment type="catalytic activity">
    <reaction evidence="6">
        <text>Fe-coproporphyrin III + 2 H(+) = coproporphyrin III + Fe(2+)</text>
        <dbReference type="Rhea" id="RHEA:49572"/>
        <dbReference type="ChEBI" id="CHEBI:15378"/>
        <dbReference type="ChEBI" id="CHEBI:29033"/>
        <dbReference type="ChEBI" id="CHEBI:68438"/>
        <dbReference type="ChEBI" id="CHEBI:131725"/>
        <dbReference type="EC" id="4.99.1.9"/>
    </reaction>
    <physiologicalReaction direction="right-to-left" evidence="6">
        <dbReference type="Rhea" id="RHEA:49574"/>
    </physiologicalReaction>
</comment>
<dbReference type="PATRIC" id="fig|883161.3.peg.1646"/>
<evidence type="ECO:0000256" key="3">
    <source>
        <dbReference type="ARBA" id="ARBA00023133"/>
    </source>
</evidence>
<feature type="binding site" evidence="7">
    <location>
        <position position="259"/>
    </location>
    <ligand>
        <name>Fe(2+)</name>
        <dbReference type="ChEBI" id="CHEBI:29033"/>
    </ligand>
</feature>
<dbReference type="GO" id="GO:0004325">
    <property type="term" value="F:ferrochelatase activity"/>
    <property type="evidence" value="ECO:0007669"/>
    <property type="project" value="UniProtKB-UniRule"/>
</dbReference>
<dbReference type="RefSeq" id="WP_016456472.1">
    <property type="nucleotide sequence ID" value="NZ_KE150269.1"/>
</dbReference>
<dbReference type="CDD" id="cd03411">
    <property type="entry name" value="Ferrochelatase_N"/>
    <property type="match status" value="1"/>
</dbReference>
<dbReference type="HAMAP" id="MF_00323">
    <property type="entry name" value="Ferrochelatase"/>
    <property type="match status" value="1"/>
</dbReference>
<evidence type="ECO:0000256" key="4">
    <source>
        <dbReference type="ARBA" id="ARBA00023239"/>
    </source>
</evidence>
<evidence type="ECO:0000256" key="5">
    <source>
        <dbReference type="ARBA" id="ARBA00023244"/>
    </source>
</evidence>
<evidence type="ECO:0000256" key="2">
    <source>
        <dbReference type="ARBA" id="ARBA00023004"/>
    </source>
</evidence>
<proteinExistence type="inferred from homology"/>